<comment type="caution">
    <text evidence="6">The sequence shown here is derived from an EMBL/GenBank/DDBJ whole genome shotgun (WGS) entry which is preliminary data.</text>
</comment>
<evidence type="ECO:0000256" key="3">
    <source>
        <dbReference type="ARBA" id="ARBA00022840"/>
    </source>
</evidence>
<dbReference type="Proteomes" id="UP001162881">
    <property type="component" value="Unassembled WGS sequence"/>
</dbReference>
<dbReference type="InterPro" id="IPR003439">
    <property type="entry name" value="ABC_transporter-like_ATP-bd"/>
</dbReference>
<dbReference type="Pfam" id="PF00005">
    <property type="entry name" value="ABC_tran"/>
    <property type="match status" value="1"/>
</dbReference>
<feature type="domain" description="AAA+ ATPase" evidence="5">
    <location>
        <begin position="114"/>
        <end position="277"/>
    </location>
</feature>
<evidence type="ECO:0000256" key="2">
    <source>
        <dbReference type="ARBA" id="ARBA00022741"/>
    </source>
</evidence>
<dbReference type="InterPro" id="IPR003593">
    <property type="entry name" value="AAA+_ATPase"/>
</dbReference>
<evidence type="ECO:0000259" key="5">
    <source>
        <dbReference type="SMART" id="SM00382"/>
    </source>
</evidence>
<dbReference type="EMBL" id="JALHLF010000026">
    <property type="protein sequence ID" value="MCJ2182796.1"/>
    <property type="molecule type" value="Genomic_DNA"/>
</dbReference>
<feature type="non-terminal residue" evidence="6">
    <location>
        <position position="1"/>
    </location>
</feature>
<keyword evidence="2" id="KW-0547">Nucleotide-binding</keyword>
<dbReference type="SMART" id="SM00382">
    <property type="entry name" value="AAA"/>
    <property type="match status" value="1"/>
</dbReference>
<dbReference type="InterPro" id="IPR027417">
    <property type="entry name" value="P-loop_NTPase"/>
</dbReference>
<keyword evidence="7" id="KW-1185">Reference proteome</keyword>
<keyword evidence="3 6" id="KW-0067">ATP-binding</keyword>
<proteinExistence type="predicted"/>
<dbReference type="PANTHER" id="PTHR19211">
    <property type="entry name" value="ATP-BINDING TRANSPORT PROTEIN-RELATED"/>
    <property type="match status" value="1"/>
</dbReference>
<dbReference type="GO" id="GO:0005524">
    <property type="term" value="F:ATP binding"/>
    <property type="evidence" value="ECO:0007669"/>
    <property type="project" value="UniProtKB-KW"/>
</dbReference>
<evidence type="ECO:0000313" key="7">
    <source>
        <dbReference type="Proteomes" id="UP001162881"/>
    </source>
</evidence>
<evidence type="ECO:0000256" key="1">
    <source>
        <dbReference type="ARBA" id="ARBA00022737"/>
    </source>
</evidence>
<sequence length="278" mass="29810">VRREAQARKEAKQGRDKAGRAYAAGGSQATILLGRQAERAQNSGARLDQLAERQQGEASERLAAAREQVEVLVPIAIRLPSPAVPSGARVLACEELVFEREGRRFGPWTLTLTGPERVALTGANGVGKSTLLRLLTGDLAPTAGRVQRGTGRIAWFDQHLGQLDSRGDILANYRRANPHEPEETARATLARFGFRGERALQAVDTLSGGERLRAGLACLAGGGEPPWLLVLDEPTNHLDIAGLELLEQALVGFTGALLVVSHDAAFLEAIGITRRVEL</sequence>
<dbReference type="SUPFAM" id="SSF52540">
    <property type="entry name" value="P-loop containing nucleoside triphosphate hydrolases"/>
    <property type="match status" value="1"/>
</dbReference>
<protein>
    <submittedName>
        <fullName evidence="6">ATP-binding cassette domain-containing protein</fullName>
    </submittedName>
</protein>
<name>A0ABT0BCJ7_9SPHN</name>
<feature type="region of interest" description="Disordered" evidence="4">
    <location>
        <begin position="1"/>
        <end position="22"/>
    </location>
</feature>
<dbReference type="RefSeq" id="WP_244019234.1">
    <property type="nucleotide sequence ID" value="NZ_JALHLF010000026.1"/>
</dbReference>
<accession>A0ABT0BCJ7</accession>
<evidence type="ECO:0000313" key="6">
    <source>
        <dbReference type="EMBL" id="MCJ2182796.1"/>
    </source>
</evidence>
<evidence type="ECO:0000256" key="4">
    <source>
        <dbReference type="SAM" id="MobiDB-lite"/>
    </source>
</evidence>
<dbReference type="Gene3D" id="3.40.50.300">
    <property type="entry name" value="P-loop containing nucleotide triphosphate hydrolases"/>
    <property type="match status" value="1"/>
</dbReference>
<feature type="compositionally biased region" description="Basic and acidic residues" evidence="4">
    <location>
        <begin position="1"/>
        <end position="19"/>
    </location>
</feature>
<dbReference type="PANTHER" id="PTHR19211:SF6">
    <property type="entry name" value="BLL7188 PROTEIN"/>
    <property type="match status" value="1"/>
</dbReference>
<dbReference type="CDD" id="cd03221">
    <property type="entry name" value="ABCF_EF-3"/>
    <property type="match status" value="1"/>
</dbReference>
<keyword evidence="1" id="KW-0677">Repeat</keyword>
<organism evidence="6 7">
    <name type="scientific">Novosphingobium organovorum</name>
    <dbReference type="NCBI Taxonomy" id="2930092"/>
    <lineage>
        <taxon>Bacteria</taxon>
        <taxon>Pseudomonadati</taxon>
        <taxon>Pseudomonadota</taxon>
        <taxon>Alphaproteobacteria</taxon>
        <taxon>Sphingomonadales</taxon>
        <taxon>Sphingomonadaceae</taxon>
        <taxon>Novosphingobium</taxon>
    </lineage>
</organism>
<reference evidence="6" key="1">
    <citation type="submission" date="2022-03" db="EMBL/GenBank/DDBJ databases">
        <title>Identification of a novel bacterium isolated from mangrove sediments.</title>
        <authorList>
            <person name="Pan X."/>
        </authorList>
    </citation>
    <scope>NUCLEOTIDE SEQUENCE</scope>
    <source>
        <strain evidence="6">B1949</strain>
    </source>
</reference>
<gene>
    <name evidence="6" type="ORF">MTR62_08840</name>
</gene>
<dbReference type="InterPro" id="IPR050611">
    <property type="entry name" value="ABCF"/>
</dbReference>